<dbReference type="Proteomes" id="UP000285290">
    <property type="component" value="Unassembled WGS sequence"/>
</dbReference>
<protein>
    <submittedName>
        <fullName evidence="1">Uncharacterized protein</fullName>
    </submittedName>
</protein>
<sequence>MRSNKVYVDVVAKFSRDGVLLPVEITWEDGKKYEISWVKDKRRAASTKAGGVGERYTCIVNGKEVHLFYEDNNMWFMERAGA</sequence>
<organism evidence="1 2">
    <name type="scientific">Agathobacter rectalis</name>
    <dbReference type="NCBI Taxonomy" id="39491"/>
    <lineage>
        <taxon>Bacteria</taxon>
        <taxon>Bacillati</taxon>
        <taxon>Bacillota</taxon>
        <taxon>Clostridia</taxon>
        <taxon>Lachnospirales</taxon>
        <taxon>Lachnospiraceae</taxon>
        <taxon>Agathobacter</taxon>
    </lineage>
</organism>
<accession>A0A414IQ44</accession>
<dbReference type="RefSeq" id="WP_117998377.1">
    <property type="nucleotide sequence ID" value="NZ_JBCPEY010000170.1"/>
</dbReference>
<comment type="caution">
    <text evidence="1">The sequence shown here is derived from an EMBL/GenBank/DDBJ whole genome shotgun (WGS) entry which is preliminary data.</text>
</comment>
<gene>
    <name evidence="1" type="ORF">DW753_14670</name>
</gene>
<evidence type="ECO:0000313" key="1">
    <source>
        <dbReference type="EMBL" id="RHE29804.1"/>
    </source>
</evidence>
<proteinExistence type="predicted"/>
<evidence type="ECO:0000313" key="2">
    <source>
        <dbReference type="Proteomes" id="UP000285290"/>
    </source>
</evidence>
<name>A0A414IQ44_9FIRM</name>
<dbReference type="EMBL" id="QSKC01000033">
    <property type="protein sequence ID" value="RHE29804.1"/>
    <property type="molecule type" value="Genomic_DNA"/>
</dbReference>
<dbReference type="AlphaFoldDB" id="A0A414IQ44"/>
<reference evidence="1 2" key="1">
    <citation type="submission" date="2018-08" db="EMBL/GenBank/DDBJ databases">
        <title>A genome reference for cultivated species of the human gut microbiota.</title>
        <authorList>
            <person name="Zou Y."/>
            <person name="Xue W."/>
            <person name="Luo G."/>
        </authorList>
    </citation>
    <scope>NUCLEOTIDE SEQUENCE [LARGE SCALE GENOMIC DNA]</scope>
    <source>
        <strain evidence="1 2">AM29-10</strain>
    </source>
</reference>